<dbReference type="GO" id="GO:0005737">
    <property type="term" value="C:cytoplasm"/>
    <property type="evidence" value="ECO:0007669"/>
    <property type="project" value="TreeGrafter"/>
</dbReference>
<dbReference type="PRINTS" id="PR00502">
    <property type="entry name" value="NUDIXFAMILY"/>
</dbReference>
<dbReference type="PROSITE" id="PS51462">
    <property type="entry name" value="NUDIX"/>
    <property type="match status" value="1"/>
</dbReference>
<dbReference type="Pfam" id="PF00293">
    <property type="entry name" value="NUDIX"/>
    <property type="match status" value="1"/>
</dbReference>
<evidence type="ECO:0000256" key="4">
    <source>
        <dbReference type="ARBA" id="ARBA00022801"/>
    </source>
</evidence>
<reference evidence="8 9" key="1">
    <citation type="submission" date="2018-06" db="EMBL/GenBank/DDBJ databases">
        <title>Comparative genomics of Brasilonema spp. strains.</title>
        <authorList>
            <person name="Alvarenga D.O."/>
            <person name="Fiore M.F."/>
            <person name="Varani A.M."/>
        </authorList>
    </citation>
    <scope>NUCLEOTIDE SEQUENCE [LARGE SCALE GENOMIC DNA]</scope>
    <source>
        <strain evidence="8 9">CENA114</strain>
    </source>
</reference>
<dbReference type="GO" id="GO:0046872">
    <property type="term" value="F:metal ion binding"/>
    <property type="evidence" value="ECO:0007669"/>
    <property type="project" value="UniProtKB-KW"/>
</dbReference>
<dbReference type="PANTHER" id="PTHR43758">
    <property type="entry name" value="7,8-DIHYDRO-8-OXOGUANINE TRIPHOSPHATASE"/>
    <property type="match status" value="1"/>
</dbReference>
<evidence type="ECO:0000256" key="2">
    <source>
        <dbReference type="ARBA" id="ARBA00005582"/>
    </source>
</evidence>
<dbReference type="InterPro" id="IPR015797">
    <property type="entry name" value="NUDIX_hydrolase-like_dom_sf"/>
</dbReference>
<evidence type="ECO:0000256" key="6">
    <source>
        <dbReference type="RuleBase" id="RU003476"/>
    </source>
</evidence>
<dbReference type="SUPFAM" id="SSF55811">
    <property type="entry name" value="Nudix"/>
    <property type="match status" value="1"/>
</dbReference>
<sequence length="144" mass="16194">MKTEVAIAILYQEDKFLMQLRDNNPNIVYPAHWALFGGHIEAGETPEVAVQREILEEIGYTLPSTFSKFGCYPDEKVFRHVFCAPLTVELNQLVLNEGWDMSLMTPEDIRVGASYSSVSTDVRPLAPVPQKILLDFMETNGSSN</sequence>
<dbReference type="AlphaFoldDB" id="A0A856M966"/>
<keyword evidence="4 6" id="KW-0378">Hydrolase</keyword>
<proteinExistence type="inferred from homology"/>
<keyword evidence="3" id="KW-0479">Metal-binding</keyword>
<evidence type="ECO:0000256" key="1">
    <source>
        <dbReference type="ARBA" id="ARBA00001946"/>
    </source>
</evidence>
<comment type="cofactor">
    <cofactor evidence="1">
        <name>Mg(2+)</name>
        <dbReference type="ChEBI" id="CHEBI:18420"/>
    </cofactor>
</comment>
<keyword evidence="5" id="KW-0460">Magnesium</keyword>
<evidence type="ECO:0000256" key="3">
    <source>
        <dbReference type="ARBA" id="ARBA00022723"/>
    </source>
</evidence>
<dbReference type="PROSITE" id="PS00893">
    <property type="entry name" value="NUDIX_BOX"/>
    <property type="match status" value="1"/>
</dbReference>
<dbReference type="InterPro" id="IPR000086">
    <property type="entry name" value="NUDIX_hydrolase_dom"/>
</dbReference>
<gene>
    <name evidence="8" type="ORF">DP114_02495</name>
</gene>
<dbReference type="Proteomes" id="UP000503129">
    <property type="component" value="Chromosome"/>
</dbReference>
<dbReference type="KEGG" id="bsen:DP114_02495"/>
<dbReference type="RefSeq" id="WP_171975350.1">
    <property type="nucleotide sequence ID" value="NZ_CAWOXK010000001.1"/>
</dbReference>
<dbReference type="InterPro" id="IPR020476">
    <property type="entry name" value="Nudix_hydrolase"/>
</dbReference>
<evidence type="ECO:0000313" key="8">
    <source>
        <dbReference type="EMBL" id="QDL06924.1"/>
    </source>
</evidence>
<keyword evidence="9" id="KW-1185">Reference proteome</keyword>
<protein>
    <submittedName>
        <fullName evidence="8">NUDIX hydrolase</fullName>
    </submittedName>
</protein>
<organism evidence="8 9">
    <name type="scientific">Brasilonema sennae CENA114</name>
    <dbReference type="NCBI Taxonomy" id="415709"/>
    <lineage>
        <taxon>Bacteria</taxon>
        <taxon>Bacillati</taxon>
        <taxon>Cyanobacteriota</taxon>
        <taxon>Cyanophyceae</taxon>
        <taxon>Nostocales</taxon>
        <taxon>Scytonemataceae</taxon>
        <taxon>Brasilonema</taxon>
        <taxon>Bromeliae group (in: Brasilonema)</taxon>
    </lineage>
</organism>
<dbReference type="InterPro" id="IPR020084">
    <property type="entry name" value="NUDIX_hydrolase_CS"/>
</dbReference>
<dbReference type="Gene3D" id="3.90.79.10">
    <property type="entry name" value="Nucleoside Triphosphate Pyrophosphohydrolase"/>
    <property type="match status" value="1"/>
</dbReference>
<accession>A0A856M966</accession>
<comment type="similarity">
    <text evidence="2 6">Belongs to the Nudix hydrolase family.</text>
</comment>
<dbReference type="GO" id="GO:0016818">
    <property type="term" value="F:hydrolase activity, acting on acid anhydrides, in phosphorus-containing anhydrides"/>
    <property type="evidence" value="ECO:0007669"/>
    <property type="project" value="TreeGrafter"/>
</dbReference>
<dbReference type="EMBL" id="CP030118">
    <property type="protein sequence ID" value="QDL06924.1"/>
    <property type="molecule type" value="Genomic_DNA"/>
</dbReference>
<name>A0A856M966_9CYAN</name>
<dbReference type="CDD" id="cd18882">
    <property type="entry name" value="NUDIX_Hydrolase"/>
    <property type="match status" value="1"/>
</dbReference>
<evidence type="ECO:0000313" key="9">
    <source>
        <dbReference type="Proteomes" id="UP000503129"/>
    </source>
</evidence>
<feature type="domain" description="Nudix hydrolase" evidence="7">
    <location>
        <begin position="1"/>
        <end position="138"/>
    </location>
</feature>
<evidence type="ECO:0000259" key="7">
    <source>
        <dbReference type="PROSITE" id="PS51462"/>
    </source>
</evidence>
<evidence type="ECO:0000256" key="5">
    <source>
        <dbReference type="ARBA" id="ARBA00022842"/>
    </source>
</evidence>
<dbReference type="PANTHER" id="PTHR43758:SF8">
    <property type="entry name" value="8-OXO-DGTP DIPHOSPHATASE YTKD-RELATED"/>
    <property type="match status" value="1"/>
</dbReference>